<dbReference type="Pfam" id="PF03484">
    <property type="entry name" value="B5"/>
    <property type="match status" value="1"/>
</dbReference>
<comment type="similarity">
    <text evidence="2 15">Belongs to the phenylalanyl-tRNA synthetase beta subunit family. Type 1 subfamily.</text>
</comment>
<dbReference type="SUPFAM" id="SSF50249">
    <property type="entry name" value="Nucleic acid-binding proteins"/>
    <property type="match status" value="1"/>
</dbReference>
<dbReference type="PROSITE" id="PS50886">
    <property type="entry name" value="TRBD"/>
    <property type="match status" value="1"/>
</dbReference>
<dbReference type="InterPro" id="IPR041616">
    <property type="entry name" value="PheRS_beta_core"/>
</dbReference>
<dbReference type="InterPro" id="IPR005146">
    <property type="entry name" value="B3/B4_tRNA-bd"/>
</dbReference>
<accession>A0A086CGK6</accession>
<protein>
    <recommendedName>
        <fullName evidence="15">Phenylalanine--tRNA ligase beta subunit</fullName>
        <ecNumber evidence="15">6.1.1.20</ecNumber>
    </recommendedName>
    <alternativeName>
        <fullName evidence="15">Phenylalanyl-tRNA synthetase beta subunit</fullName>
        <shortName evidence="15">PheRS</shortName>
    </alternativeName>
</protein>
<feature type="domain" description="FDX-ACB" evidence="18">
    <location>
        <begin position="719"/>
        <end position="812"/>
    </location>
</feature>
<dbReference type="EC" id="6.1.1.20" evidence="15"/>
<comment type="catalytic activity">
    <reaction evidence="14 15">
        <text>tRNA(Phe) + L-phenylalanine + ATP = L-phenylalanyl-tRNA(Phe) + AMP + diphosphate + H(+)</text>
        <dbReference type="Rhea" id="RHEA:19413"/>
        <dbReference type="Rhea" id="RHEA-COMP:9668"/>
        <dbReference type="Rhea" id="RHEA-COMP:9699"/>
        <dbReference type="ChEBI" id="CHEBI:15378"/>
        <dbReference type="ChEBI" id="CHEBI:30616"/>
        <dbReference type="ChEBI" id="CHEBI:33019"/>
        <dbReference type="ChEBI" id="CHEBI:58095"/>
        <dbReference type="ChEBI" id="CHEBI:78442"/>
        <dbReference type="ChEBI" id="CHEBI:78531"/>
        <dbReference type="ChEBI" id="CHEBI:456215"/>
        <dbReference type="EC" id="6.1.1.20"/>
    </reaction>
</comment>
<evidence type="ECO:0000256" key="16">
    <source>
        <dbReference type="PROSITE-ProRule" id="PRU00209"/>
    </source>
</evidence>
<dbReference type="HAMAP" id="MF_00283">
    <property type="entry name" value="Phe_tRNA_synth_beta1"/>
    <property type="match status" value="1"/>
</dbReference>
<dbReference type="GO" id="GO:0000049">
    <property type="term" value="F:tRNA binding"/>
    <property type="evidence" value="ECO:0007669"/>
    <property type="project" value="UniProtKB-UniRule"/>
</dbReference>
<dbReference type="Gene3D" id="3.30.56.10">
    <property type="match status" value="2"/>
</dbReference>
<dbReference type="Gene3D" id="3.50.40.10">
    <property type="entry name" value="Phenylalanyl-trna Synthetase, Chain B, domain 3"/>
    <property type="match status" value="1"/>
</dbReference>
<reference evidence="20 21" key="1">
    <citation type="submission" date="2014-08" db="EMBL/GenBank/DDBJ databases">
        <title>Comparative genomics reveals surprising divergence of two closely related strains of uncultivated UCYN-A cyanobacteria.</title>
        <authorList>
            <person name="Bombar D."/>
            <person name="Heller P."/>
            <person name="Sanchez-Baracaldo P."/>
            <person name="Carter B.J."/>
            <person name="Zert J.P."/>
        </authorList>
    </citation>
    <scope>NUCLEOTIDE SEQUENCE [LARGE SCALE GENOMIC DNA]</scope>
</reference>
<keyword evidence="10 15" id="KW-0460">Magnesium</keyword>
<dbReference type="SUPFAM" id="SSF56037">
    <property type="entry name" value="PheT/TilS domain"/>
    <property type="match status" value="1"/>
</dbReference>
<keyword evidence="5 16" id="KW-0820">tRNA-binding</keyword>
<evidence type="ECO:0000256" key="2">
    <source>
        <dbReference type="ARBA" id="ARBA00008653"/>
    </source>
</evidence>
<comment type="caution">
    <text evidence="20">The sequence shown here is derived from an EMBL/GenBank/DDBJ whole genome shotgun (WGS) entry which is preliminary data.</text>
</comment>
<dbReference type="GO" id="GO:0009328">
    <property type="term" value="C:phenylalanine-tRNA ligase complex"/>
    <property type="evidence" value="ECO:0007669"/>
    <property type="project" value="TreeGrafter"/>
</dbReference>
<evidence type="ECO:0000256" key="14">
    <source>
        <dbReference type="ARBA" id="ARBA00049255"/>
    </source>
</evidence>
<dbReference type="InterPro" id="IPR036690">
    <property type="entry name" value="Fdx_antiC-bd_sf"/>
</dbReference>
<dbReference type="Gene3D" id="3.30.70.380">
    <property type="entry name" value="Ferrodoxin-fold anticodon-binding domain"/>
    <property type="match status" value="1"/>
</dbReference>
<dbReference type="CDD" id="cd00769">
    <property type="entry name" value="PheRS_beta_core"/>
    <property type="match status" value="1"/>
</dbReference>
<feature type="binding site" evidence="15">
    <location>
        <position position="482"/>
    </location>
    <ligand>
        <name>Mg(2+)</name>
        <dbReference type="ChEBI" id="CHEBI:18420"/>
        <note>shared with alpha subunit</note>
    </ligand>
</feature>
<proteinExistence type="inferred from homology"/>
<dbReference type="AlphaFoldDB" id="A0A086CGK6"/>
<evidence type="ECO:0000256" key="5">
    <source>
        <dbReference type="ARBA" id="ARBA00022555"/>
    </source>
</evidence>
<comment type="subcellular location">
    <subcellularLocation>
        <location evidence="1 15">Cytoplasm</location>
    </subcellularLocation>
</comment>
<dbReference type="InterPro" id="IPR020825">
    <property type="entry name" value="Phe-tRNA_synthase-like_B3/B4"/>
</dbReference>
<evidence type="ECO:0000256" key="7">
    <source>
        <dbReference type="ARBA" id="ARBA00022723"/>
    </source>
</evidence>
<evidence type="ECO:0000256" key="13">
    <source>
        <dbReference type="ARBA" id="ARBA00023146"/>
    </source>
</evidence>
<dbReference type="PATRIC" id="fig|1527444.3.peg.800"/>
<keyword evidence="12 15" id="KW-0648">Protein biosynthesis</keyword>
<dbReference type="InterPro" id="IPR012340">
    <property type="entry name" value="NA-bd_OB-fold"/>
</dbReference>
<dbReference type="InterPro" id="IPR009061">
    <property type="entry name" value="DNA-bd_dom_put_sf"/>
</dbReference>
<evidence type="ECO:0000259" key="18">
    <source>
        <dbReference type="PROSITE" id="PS51447"/>
    </source>
</evidence>
<keyword evidence="6 15" id="KW-0436">Ligase</keyword>
<dbReference type="STRING" id="1527444.ucyna2_00843"/>
<dbReference type="Gene3D" id="3.30.930.10">
    <property type="entry name" value="Bira Bifunctional Protein, Domain 2"/>
    <property type="match status" value="1"/>
</dbReference>
<evidence type="ECO:0000256" key="10">
    <source>
        <dbReference type="ARBA" id="ARBA00022842"/>
    </source>
</evidence>
<dbReference type="EMBL" id="JPSP01000009">
    <property type="protein sequence ID" value="KFF41320.1"/>
    <property type="molecule type" value="Genomic_DNA"/>
</dbReference>
<dbReference type="eggNOG" id="COG0072">
    <property type="taxonomic scope" value="Bacteria"/>
</dbReference>
<dbReference type="InterPro" id="IPR005121">
    <property type="entry name" value="Fdx_antiC-bd"/>
</dbReference>
<dbReference type="PANTHER" id="PTHR10947:SF0">
    <property type="entry name" value="PHENYLALANINE--TRNA LIGASE BETA SUBUNIT"/>
    <property type="match status" value="1"/>
</dbReference>
<dbReference type="Pfam" id="PF03483">
    <property type="entry name" value="B3_4"/>
    <property type="match status" value="1"/>
</dbReference>
<dbReference type="PANTHER" id="PTHR10947">
    <property type="entry name" value="PHENYLALANYL-TRNA SYNTHETASE BETA CHAIN AND LEUCINE-RICH REPEAT-CONTAINING PROTEIN 47"/>
    <property type="match status" value="1"/>
</dbReference>
<dbReference type="CDD" id="cd02796">
    <property type="entry name" value="tRNA_bind_bactPheRS"/>
    <property type="match status" value="1"/>
</dbReference>
<organism evidence="20 21">
    <name type="scientific">Candidatus Atelocyanobacterium thalassa isolate SIO64986</name>
    <dbReference type="NCBI Taxonomy" id="1527444"/>
    <lineage>
        <taxon>Bacteria</taxon>
        <taxon>Bacillati</taxon>
        <taxon>Cyanobacteriota</taxon>
        <taxon>Cyanophyceae</taxon>
        <taxon>Oscillatoriophycideae</taxon>
        <taxon>Chroococcales</taxon>
        <taxon>Aphanothecaceae</taxon>
        <taxon>Candidatus Atelocyanobacterium</taxon>
        <taxon>Candidatus Atelocyanobacterium thalassae</taxon>
    </lineage>
</organism>
<keyword evidence="13 15" id="KW-0030">Aminoacyl-tRNA synthetase</keyword>
<dbReference type="Pfam" id="PF17759">
    <property type="entry name" value="tRNA_synthFbeta"/>
    <property type="match status" value="1"/>
</dbReference>
<evidence type="ECO:0000256" key="11">
    <source>
        <dbReference type="ARBA" id="ARBA00022884"/>
    </source>
</evidence>
<keyword evidence="4 15" id="KW-0963">Cytoplasm</keyword>
<dbReference type="GO" id="GO:0000287">
    <property type="term" value="F:magnesium ion binding"/>
    <property type="evidence" value="ECO:0007669"/>
    <property type="project" value="UniProtKB-UniRule"/>
</dbReference>
<evidence type="ECO:0000256" key="12">
    <source>
        <dbReference type="ARBA" id="ARBA00022917"/>
    </source>
</evidence>
<evidence type="ECO:0000256" key="8">
    <source>
        <dbReference type="ARBA" id="ARBA00022741"/>
    </source>
</evidence>
<keyword evidence="9 15" id="KW-0067">ATP-binding</keyword>
<dbReference type="PROSITE" id="PS51447">
    <property type="entry name" value="FDX_ACB"/>
    <property type="match status" value="1"/>
</dbReference>
<dbReference type="FunFam" id="2.40.50.140:FF:000045">
    <property type="entry name" value="Phenylalanine--tRNA ligase beta subunit"/>
    <property type="match status" value="1"/>
</dbReference>
<dbReference type="SMART" id="SM00873">
    <property type="entry name" value="B3_4"/>
    <property type="match status" value="1"/>
</dbReference>
<evidence type="ECO:0000256" key="1">
    <source>
        <dbReference type="ARBA" id="ARBA00004496"/>
    </source>
</evidence>
<dbReference type="InterPro" id="IPR004532">
    <property type="entry name" value="Phe-tRNA-ligase_IIc_bsu_bact"/>
</dbReference>
<evidence type="ECO:0000256" key="6">
    <source>
        <dbReference type="ARBA" id="ARBA00022598"/>
    </source>
</evidence>
<dbReference type="SUPFAM" id="SSF54991">
    <property type="entry name" value="Anticodon-binding domain of PheRS"/>
    <property type="match status" value="1"/>
</dbReference>
<dbReference type="InterPro" id="IPR045864">
    <property type="entry name" value="aa-tRNA-synth_II/BPL/LPL"/>
</dbReference>
<dbReference type="SMART" id="SM00896">
    <property type="entry name" value="FDX-ACB"/>
    <property type="match status" value="1"/>
</dbReference>
<dbReference type="InterPro" id="IPR002547">
    <property type="entry name" value="tRNA-bd_dom"/>
</dbReference>
<dbReference type="InterPro" id="IPR045060">
    <property type="entry name" value="Phe-tRNA-ligase_IIc_bsu"/>
</dbReference>
<keyword evidence="8 15" id="KW-0547">Nucleotide-binding</keyword>
<evidence type="ECO:0000256" key="3">
    <source>
        <dbReference type="ARBA" id="ARBA00011209"/>
    </source>
</evidence>
<keyword evidence="11 16" id="KW-0694">RNA-binding</keyword>
<evidence type="ECO:0000259" key="17">
    <source>
        <dbReference type="PROSITE" id="PS50886"/>
    </source>
</evidence>
<comment type="cofactor">
    <cofactor evidence="15">
        <name>Mg(2+)</name>
        <dbReference type="ChEBI" id="CHEBI:18420"/>
    </cofactor>
    <text evidence="15">Binds 2 magnesium ions per tetramer.</text>
</comment>
<feature type="binding site" evidence="15">
    <location>
        <position position="476"/>
    </location>
    <ligand>
        <name>Mg(2+)</name>
        <dbReference type="ChEBI" id="CHEBI:18420"/>
        <note>shared with alpha subunit</note>
    </ligand>
</feature>
<keyword evidence="7 15" id="KW-0479">Metal-binding</keyword>
<dbReference type="PROSITE" id="PS51483">
    <property type="entry name" value="B5"/>
    <property type="match status" value="1"/>
</dbReference>
<comment type="subunit">
    <text evidence="3 15">Tetramer of two alpha and two beta subunits.</text>
</comment>
<dbReference type="Proteomes" id="UP000028922">
    <property type="component" value="Unassembled WGS sequence"/>
</dbReference>
<dbReference type="GO" id="GO:0006432">
    <property type="term" value="P:phenylalanyl-tRNA aminoacylation"/>
    <property type="evidence" value="ECO:0007669"/>
    <property type="project" value="UniProtKB-UniRule"/>
</dbReference>
<dbReference type="Pfam" id="PF03147">
    <property type="entry name" value="FDX-ACB"/>
    <property type="match status" value="1"/>
</dbReference>
<evidence type="ECO:0000256" key="15">
    <source>
        <dbReference type="HAMAP-Rule" id="MF_00283"/>
    </source>
</evidence>
<dbReference type="SUPFAM" id="SSF46955">
    <property type="entry name" value="Putative DNA-binding domain"/>
    <property type="match status" value="1"/>
</dbReference>
<dbReference type="GO" id="GO:0004826">
    <property type="term" value="F:phenylalanine-tRNA ligase activity"/>
    <property type="evidence" value="ECO:0007669"/>
    <property type="project" value="UniProtKB-UniRule"/>
</dbReference>
<evidence type="ECO:0000256" key="4">
    <source>
        <dbReference type="ARBA" id="ARBA00022490"/>
    </source>
</evidence>
<dbReference type="Pfam" id="PF01588">
    <property type="entry name" value="tRNA_bind"/>
    <property type="match status" value="1"/>
</dbReference>
<evidence type="ECO:0000256" key="9">
    <source>
        <dbReference type="ARBA" id="ARBA00022840"/>
    </source>
</evidence>
<evidence type="ECO:0000313" key="20">
    <source>
        <dbReference type="EMBL" id="KFF41320.1"/>
    </source>
</evidence>
<evidence type="ECO:0000259" key="19">
    <source>
        <dbReference type="PROSITE" id="PS51483"/>
    </source>
</evidence>
<dbReference type="InterPro" id="IPR005147">
    <property type="entry name" value="tRNA_synthase_B5-dom"/>
</dbReference>
<dbReference type="NCBIfam" id="NF045760">
    <property type="entry name" value="YtpR"/>
    <property type="match status" value="1"/>
</dbReference>
<dbReference type="InterPro" id="IPR033714">
    <property type="entry name" value="tRNA_bind_bactPheRS"/>
</dbReference>
<dbReference type="Gene3D" id="2.40.50.140">
    <property type="entry name" value="Nucleic acid-binding proteins"/>
    <property type="match status" value="1"/>
</dbReference>
<feature type="domain" description="B5" evidence="19">
    <location>
        <begin position="411"/>
        <end position="498"/>
    </location>
</feature>
<dbReference type="SUPFAM" id="SSF55681">
    <property type="entry name" value="Class II aaRS and biotin synthetases"/>
    <property type="match status" value="1"/>
</dbReference>
<dbReference type="SMART" id="SM00874">
    <property type="entry name" value="B5"/>
    <property type="match status" value="1"/>
</dbReference>
<dbReference type="GO" id="GO:0005524">
    <property type="term" value="F:ATP binding"/>
    <property type="evidence" value="ECO:0007669"/>
    <property type="project" value="UniProtKB-UniRule"/>
</dbReference>
<name>A0A086CGK6_9CHRO</name>
<feature type="binding site" evidence="15">
    <location>
        <position position="485"/>
    </location>
    <ligand>
        <name>Mg(2+)</name>
        <dbReference type="ChEBI" id="CHEBI:18420"/>
        <note>shared with alpha subunit</note>
    </ligand>
</feature>
<gene>
    <name evidence="15" type="primary">pheT</name>
    <name evidence="20" type="ORF">ucyna2_00843</name>
</gene>
<sequence>MKISVKWLRELINFNFSHEELADILTVVGLEVDECEDRQEWANGIVVGLIKDCQPHPNTQKLNICKVDTGTESLLNIICGAPNVEIGKYVPVATLGTYLPKMDLKIQPIELQGIKSEGMICSLSEIGLSKESSEIHIFEEDTIKIGQNVSSLLGLDDTILSIMPTANRPDAMSMVGIAREIASLTGNIVTFPRTVKNFIFEHNNDSLKIEIEDTKACPVYIGTIIQNVTVTSSPQWLQQKLRASGIDPINNIVDITNLILLEWGQPMHAFDLKKLKKNAEDKTQLTIGVRSSNNKEILETLDGSNKKLNRNNLIITSNNIPVALAGIMGGKETEIDKQTKDIFLETALFDQVTIRHSSKSQNLRTEASIRYERGVNQFELEVACQNAIKLIQELAGGVPISQNIVDNRSQINIPQITLRLERIHKLLGPVWKNNLKSFITSEEVHDILTNLGCNLSLANNIPNIWLVTIPSYRYRDLHREIDLIEEIARIYGYGNFCDELPYKTEPGKLSQEYYIQRKLREAFRSAGLHELVQYSLVKPEKADIVLANPLLTEYSALRNNLLDGLISTFAYNQSQGNKSLNGFEIGKIFYNIEGQHKELESLAGIMGGNFLTAGRWITSGKLVPMTWYEAKGILDSIFKKFKIVVEYKAYEQDKRLHPGRTASLSLNNQFLGIFGQLHPQLCQELDLINTVYGFELNFEVLLHTLNKEILLTPTFNSYSSYPPIELDLAFFVSLGISVAELIKEMKQVGGGLLKGIELFDDYRGESVPKGQRNLAFSLLYRSDERTLTDKDVKVTHDRIRIILVEKFNVTLRS</sequence>
<dbReference type="NCBIfam" id="TIGR00472">
    <property type="entry name" value="pheT_bact"/>
    <property type="match status" value="1"/>
</dbReference>
<feature type="domain" description="TRNA-binding" evidence="17">
    <location>
        <begin position="39"/>
        <end position="150"/>
    </location>
</feature>
<feature type="binding site" evidence="15">
    <location>
        <position position="486"/>
    </location>
    <ligand>
        <name>Mg(2+)</name>
        <dbReference type="ChEBI" id="CHEBI:18420"/>
        <note>shared with alpha subunit</note>
    </ligand>
</feature>
<evidence type="ECO:0000313" key="21">
    <source>
        <dbReference type="Proteomes" id="UP000028922"/>
    </source>
</evidence>